<sequence length="452" mass="49185">MSITTDQLRARAAGSLWLRLAAVALPLLMIAPALWNGYPLLQWDTGGYLARWYEGYLVPSRSTVFGLYLHYGEGFGFWINLAVQSLATLWLLQLTLRVLGLMQTFRFVAISLSLMLSTALPWLASMLLTDIFAGLSVLALFLLVVGASRTSTLEKISLFVFTAFAAATHSATLGVLLGLCAAGWMVRPFLGGRLPLAGLTQASLTIVAGGLMLVSANYALSGKLAWTPGGYGVAFGRMMQDGIVAQYLNDRCPRERYKLCPYRNALPASADEFLWGKSMFNTLGRFDGMNEEMGTIVVQSLKDYPAWQAGAALRAMGQQLLHVATGEGTNGWIPHTRGIIERYIPAQAAPMRAARQQNWGVNFDDVNWLHVPVALASMLALVALLAHALASRRLDDLTLLAVTVTLALLGNAFICGVISGPHDRYGARMVWVATFVVLTAAARRWGEDDKAR</sequence>
<keyword evidence="1" id="KW-1133">Transmembrane helix</keyword>
<keyword evidence="1" id="KW-0472">Membrane</keyword>
<keyword evidence="1" id="KW-0812">Transmembrane</keyword>
<feature type="transmembrane region" description="Helical" evidence="1">
    <location>
        <begin position="131"/>
        <end position="147"/>
    </location>
</feature>
<organism evidence="2 3">
    <name type="scientific">Bradyrhizobium agreste</name>
    <dbReference type="NCBI Taxonomy" id="2751811"/>
    <lineage>
        <taxon>Bacteria</taxon>
        <taxon>Pseudomonadati</taxon>
        <taxon>Pseudomonadota</taxon>
        <taxon>Alphaproteobacteria</taxon>
        <taxon>Hyphomicrobiales</taxon>
        <taxon>Nitrobacteraceae</taxon>
        <taxon>Bradyrhizobium</taxon>
    </lineage>
</organism>
<evidence type="ECO:0000313" key="2">
    <source>
        <dbReference type="EMBL" id="MBH5402126.1"/>
    </source>
</evidence>
<feature type="transmembrane region" description="Helical" evidence="1">
    <location>
        <begin position="75"/>
        <end position="92"/>
    </location>
</feature>
<reference evidence="2 3" key="1">
    <citation type="submission" date="2020-07" db="EMBL/GenBank/DDBJ databases">
        <title>Bradyrhizobium diversity isolated from nodules of indigenous legumes of Western Australia.</title>
        <authorList>
            <person name="Klepa M.S."/>
        </authorList>
    </citation>
    <scope>NUCLEOTIDE SEQUENCE [LARGE SCALE GENOMIC DNA]</scope>
    <source>
        <strain evidence="2 3">CNPSo 4010</strain>
    </source>
</reference>
<feature type="transmembrane region" description="Helical" evidence="1">
    <location>
        <begin position="397"/>
        <end position="419"/>
    </location>
</feature>
<keyword evidence="3" id="KW-1185">Reference proteome</keyword>
<evidence type="ECO:0000256" key="1">
    <source>
        <dbReference type="SAM" id="Phobius"/>
    </source>
</evidence>
<proteinExistence type="predicted"/>
<gene>
    <name evidence="2" type="ORF">HZZ13_30690</name>
</gene>
<protein>
    <recommendedName>
        <fullName evidence="4">O-antigen ligase</fullName>
    </recommendedName>
</protein>
<feature type="transmembrane region" description="Helical" evidence="1">
    <location>
        <begin position="104"/>
        <end position="125"/>
    </location>
</feature>
<accession>A0ABS0PY29</accession>
<feature type="transmembrane region" description="Helical" evidence="1">
    <location>
        <begin position="16"/>
        <end position="35"/>
    </location>
</feature>
<evidence type="ECO:0008006" key="4">
    <source>
        <dbReference type="Google" id="ProtNLM"/>
    </source>
</evidence>
<dbReference type="Proteomes" id="UP000807370">
    <property type="component" value="Unassembled WGS sequence"/>
</dbReference>
<comment type="caution">
    <text evidence="2">The sequence shown here is derived from an EMBL/GenBank/DDBJ whole genome shotgun (WGS) entry which is preliminary data.</text>
</comment>
<feature type="transmembrane region" description="Helical" evidence="1">
    <location>
        <begin position="159"/>
        <end position="186"/>
    </location>
</feature>
<dbReference type="RefSeq" id="WP_197963229.1">
    <property type="nucleotide sequence ID" value="NZ_JACCHP010000026.1"/>
</dbReference>
<feature type="transmembrane region" description="Helical" evidence="1">
    <location>
        <begin position="368"/>
        <end position="390"/>
    </location>
</feature>
<evidence type="ECO:0000313" key="3">
    <source>
        <dbReference type="Proteomes" id="UP000807370"/>
    </source>
</evidence>
<dbReference type="EMBL" id="JACCHP010000026">
    <property type="protein sequence ID" value="MBH5402126.1"/>
    <property type="molecule type" value="Genomic_DNA"/>
</dbReference>
<name>A0ABS0PY29_9BRAD</name>